<evidence type="ECO:0000259" key="3">
    <source>
        <dbReference type="PROSITE" id="PS50850"/>
    </source>
</evidence>
<feature type="transmembrane region" description="Helical" evidence="2">
    <location>
        <begin position="432"/>
        <end position="452"/>
    </location>
</feature>
<dbReference type="SUPFAM" id="SSF103473">
    <property type="entry name" value="MFS general substrate transporter"/>
    <property type="match status" value="1"/>
</dbReference>
<feature type="transmembrane region" description="Helical" evidence="2">
    <location>
        <begin position="150"/>
        <end position="169"/>
    </location>
</feature>
<dbReference type="InterPro" id="IPR036259">
    <property type="entry name" value="MFS_trans_sf"/>
</dbReference>
<feature type="transmembrane region" description="Helical" evidence="2">
    <location>
        <begin position="117"/>
        <end position="138"/>
    </location>
</feature>
<keyword evidence="2" id="KW-1133">Transmembrane helix</keyword>
<feature type="transmembrane region" description="Helical" evidence="2">
    <location>
        <begin position="57"/>
        <end position="75"/>
    </location>
</feature>
<dbReference type="InterPro" id="IPR020846">
    <property type="entry name" value="MFS_dom"/>
</dbReference>
<evidence type="ECO:0000313" key="4">
    <source>
        <dbReference type="EnsemblMetazoa" id="XP_022662051"/>
    </source>
</evidence>
<sequence length="523" mass="57766">MTPGLFSLPSTGLDSWQGIRVAFRCMLVMTLTAGGVRSAGVMYVGIMNHFRATREEASWPLSVMGAMLSLISTFAGPLAQAISPKPVIIAGSLLISIGLMMCYFAPSIAWFTVTFGIIFGSGLGTVYTINVVFLQQYFSKMRGLAMGINYAGSTTAGFVFPVLLTYLMGEFGFRGTLPILSVILLHIFALCLMHHEAPWLKPVKRATKSQVPAEQSPNNEIFNINTGTEISPDRNEAAWYEKAEQADAAKPTQSSHASFWESLSIMKIREFYVIILSFTLFMYAYDAYFTTVIDYIVDQGIPLHRATTVVPLYSITDMVSRLTVPQLGDRGYIDKELLIALSYTLQTICYVCFPIVSLAGTFTSIALLAMLHSAAVGTSIVMQGVLMGEHIGPARLPMAYGIMGAFVGSTYFSKPYFIGYFRDTIGSYTMMFLIYAVCAGTAAATWFVTWFLHRFAGKHKKSYSQRQRDATEKNSKHAEVTLNAVPELGIKKTSRYSRNKSSEEISLHDIIGQRSRSSTMLHL</sequence>
<dbReference type="PANTHER" id="PTHR11360">
    <property type="entry name" value="MONOCARBOXYLATE TRANSPORTER"/>
    <property type="match status" value="1"/>
</dbReference>
<organism evidence="4 5">
    <name type="scientific">Varroa destructor</name>
    <name type="common">Honeybee mite</name>
    <dbReference type="NCBI Taxonomy" id="109461"/>
    <lineage>
        <taxon>Eukaryota</taxon>
        <taxon>Metazoa</taxon>
        <taxon>Ecdysozoa</taxon>
        <taxon>Arthropoda</taxon>
        <taxon>Chelicerata</taxon>
        <taxon>Arachnida</taxon>
        <taxon>Acari</taxon>
        <taxon>Parasitiformes</taxon>
        <taxon>Mesostigmata</taxon>
        <taxon>Gamasina</taxon>
        <taxon>Dermanyssoidea</taxon>
        <taxon>Varroidae</taxon>
        <taxon>Varroa</taxon>
    </lineage>
</organism>
<feature type="transmembrane region" description="Helical" evidence="2">
    <location>
        <begin position="87"/>
        <end position="111"/>
    </location>
</feature>
<accession>A0A7M7MAJ5</accession>
<protein>
    <recommendedName>
        <fullName evidence="3">Major facilitator superfamily (MFS) profile domain-containing protein</fullName>
    </recommendedName>
</protein>
<proteinExistence type="predicted"/>
<feature type="transmembrane region" description="Helical" evidence="2">
    <location>
        <begin position="21"/>
        <end position="45"/>
    </location>
</feature>
<dbReference type="GO" id="GO:0016020">
    <property type="term" value="C:membrane"/>
    <property type="evidence" value="ECO:0007669"/>
    <property type="project" value="UniProtKB-SubCell"/>
</dbReference>
<dbReference type="EnsemblMetazoa" id="XM_022806315">
    <property type="protein sequence ID" value="XP_022662050"/>
    <property type="gene ID" value="LOC111250701"/>
</dbReference>
<dbReference type="RefSeq" id="XP_022662050.1">
    <property type="nucleotide sequence ID" value="XM_022806315.1"/>
</dbReference>
<dbReference type="GeneID" id="111250701"/>
<dbReference type="Proteomes" id="UP000594260">
    <property type="component" value="Unplaced"/>
</dbReference>
<dbReference type="InterPro" id="IPR050327">
    <property type="entry name" value="Proton-linked_MCT"/>
</dbReference>
<dbReference type="OMA" id="YPALMAD"/>
<dbReference type="InParanoid" id="A0A7M7MAJ5"/>
<dbReference type="PROSITE" id="PS50850">
    <property type="entry name" value="MFS"/>
    <property type="match status" value="1"/>
</dbReference>
<keyword evidence="2" id="KW-0812">Transmembrane</keyword>
<dbReference type="InterPro" id="IPR011701">
    <property type="entry name" value="MFS"/>
</dbReference>
<dbReference type="KEGG" id="vde:111250701"/>
<dbReference type="PANTHER" id="PTHR11360:SF303">
    <property type="entry name" value="MAJOR FACILITATOR SUPERFAMILY (MFS) PROFILE DOMAIN-CONTAINING PROTEIN"/>
    <property type="match status" value="1"/>
</dbReference>
<evidence type="ECO:0000256" key="2">
    <source>
        <dbReference type="SAM" id="Phobius"/>
    </source>
</evidence>
<dbReference type="Gene3D" id="1.20.1250.20">
    <property type="entry name" value="MFS general substrate transporter like domains"/>
    <property type="match status" value="1"/>
</dbReference>
<evidence type="ECO:0000313" key="5">
    <source>
        <dbReference type="Proteomes" id="UP000594260"/>
    </source>
</evidence>
<keyword evidence="2" id="KW-0472">Membrane</keyword>
<dbReference type="OrthoDB" id="6416467at2759"/>
<dbReference type="GO" id="GO:0008028">
    <property type="term" value="F:monocarboxylic acid transmembrane transporter activity"/>
    <property type="evidence" value="ECO:0007669"/>
    <property type="project" value="TreeGrafter"/>
</dbReference>
<evidence type="ECO:0000256" key="1">
    <source>
        <dbReference type="ARBA" id="ARBA00004141"/>
    </source>
</evidence>
<dbReference type="Pfam" id="PF07690">
    <property type="entry name" value="MFS_1"/>
    <property type="match status" value="1"/>
</dbReference>
<feature type="transmembrane region" description="Helical" evidence="2">
    <location>
        <begin position="336"/>
        <end position="356"/>
    </location>
</feature>
<dbReference type="AlphaFoldDB" id="A0A7M7MAJ5"/>
<feature type="transmembrane region" description="Helical" evidence="2">
    <location>
        <begin position="271"/>
        <end position="297"/>
    </location>
</feature>
<feature type="transmembrane region" description="Helical" evidence="2">
    <location>
        <begin position="175"/>
        <end position="195"/>
    </location>
</feature>
<feature type="transmembrane region" description="Helical" evidence="2">
    <location>
        <begin position="362"/>
        <end position="382"/>
    </location>
</feature>
<dbReference type="EnsemblMetazoa" id="XM_022806316">
    <property type="protein sequence ID" value="XP_022662051"/>
    <property type="gene ID" value="LOC111250701"/>
</dbReference>
<comment type="subcellular location">
    <subcellularLocation>
        <location evidence="1">Membrane</location>
        <topology evidence="1">Multi-pass membrane protein</topology>
    </subcellularLocation>
</comment>
<feature type="domain" description="Major facilitator superfamily (MFS) profile" evidence="3">
    <location>
        <begin position="18"/>
        <end position="457"/>
    </location>
</feature>
<reference evidence="4" key="1">
    <citation type="submission" date="2021-01" db="UniProtKB">
        <authorList>
            <consortium name="EnsemblMetazoa"/>
        </authorList>
    </citation>
    <scope>IDENTIFICATION</scope>
</reference>
<name>A0A7M7MAJ5_VARDE</name>
<dbReference type="RefSeq" id="XP_022662051.1">
    <property type="nucleotide sequence ID" value="XM_022806316.1"/>
</dbReference>
<keyword evidence="5" id="KW-1185">Reference proteome</keyword>
<feature type="transmembrane region" description="Helical" evidence="2">
    <location>
        <begin position="394"/>
        <end position="412"/>
    </location>
</feature>